<dbReference type="SUPFAM" id="SSF50630">
    <property type="entry name" value="Acid proteases"/>
    <property type="match status" value="1"/>
</dbReference>
<evidence type="ECO:0000313" key="1">
    <source>
        <dbReference type="EnsemblMetazoa" id="Aqu2.1.08001_001"/>
    </source>
</evidence>
<evidence type="ECO:0008006" key="2">
    <source>
        <dbReference type="Google" id="ProtNLM"/>
    </source>
</evidence>
<name>A0A1X7T0Y8_AMPQE</name>
<dbReference type="InterPro" id="IPR021109">
    <property type="entry name" value="Peptidase_aspartic_dom_sf"/>
</dbReference>
<accession>A0A1X7T0Y8</accession>
<dbReference type="InParanoid" id="A0A1X7T0Y8"/>
<dbReference type="Gene3D" id="2.40.70.10">
    <property type="entry name" value="Acid Proteases"/>
    <property type="match status" value="1"/>
</dbReference>
<dbReference type="AlphaFoldDB" id="A0A1X7T0Y8"/>
<reference evidence="1" key="1">
    <citation type="submission" date="2017-05" db="UniProtKB">
        <authorList>
            <consortium name="EnsemblMetazoa"/>
        </authorList>
    </citation>
    <scope>IDENTIFICATION</scope>
</reference>
<dbReference type="EnsemblMetazoa" id="Aqu2.1.08001_001">
    <property type="protein sequence ID" value="Aqu2.1.08001_001"/>
    <property type="gene ID" value="Aqu2.1.08001"/>
</dbReference>
<proteinExistence type="predicted"/>
<protein>
    <recommendedName>
        <fullName evidence="2">Aspartic peptidase DDI1-type domain-containing protein</fullName>
    </recommendedName>
</protein>
<organism evidence="1">
    <name type="scientific">Amphimedon queenslandica</name>
    <name type="common">Sponge</name>
    <dbReference type="NCBI Taxonomy" id="400682"/>
    <lineage>
        <taxon>Eukaryota</taxon>
        <taxon>Metazoa</taxon>
        <taxon>Porifera</taxon>
        <taxon>Demospongiae</taxon>
        <taxon>Heteroscleromorpha</taxon>
        <taxon>Haplosclerida</taxon>
        <taxon>Niphatidae</taxon>
        <taxon>Amphimedon</taxon>
    </lineage>
</organism>
<sequence>MRAVQIDNVTESVGPFYYCDVEIVGQPVEELIDSGSSATAVTFSLYHRISRNAKLLLDILEKPNVILRDYNQHPLRIGAVAKLEVACKGKKVLTPVYINADFEHKPSESCIIGTYLLFI</sequence>